<feature type="coiled-coil region" evidence="1">
    <location>
        <begin position="141"/>
        <end position="248"/>
    </location>
</feature>
<dbReference type="HOGENOM" id="CLU_679295_0_0_6"/>
<gene>
    <name evidence="3" type="ordered locus">IL1623</name>
</gene>
<dbReference type="AlphaFoldDB" id="Q5R0V4"/>
<dbReference type="SUPFAM" id="SSF58100">
    <property type="entry name" value="Bacterial hemolysins"/>
    <property type="match status" value="1"/>
</dbReference>
<feature type="transmembrane region" description="Helical" evidence="2">
    <location>
        <begin position="261"/>
        <end position="282"/>
    </location>
</feature>
<keyword evidence="4" id="KW-1185">Reference proteome</keyword>
<organism evidence="3 4">
    <name type="scientific">Idiomarina loihiensis (strain ATCC BAA-735 / DSM 15497 / L2-TR)</name>
    <dbReference type="NCBI Taxonomy" id="283942"/>
    <lineage>
        <taxon>Bacteria</taxon>
        <taxon>Pseudomonadati</taxon>
        <taxon>Pseudomonadota</taxon>
        <taxon>Gammaproteobacteria</taxon>
        <taxon>Alteromonadales</taxon>
        <taxon>Idiomarinaceae</taxon>
        <taxon>Idiomarina</taxon>
    </lineage>
</organism>
<keyword evidence="2" id="KW-0472">Membrane</keyword>
<protein>
    <submittedName>
        <fullName evidence="3">Uncharacterized protein</fullName>
    </submittedName>
</protein>
<dbReference type="EMBL" id="AE017340">
    <property type="protein sequence ID" value="AAV82458.1"/>
    <property type="molecule type" value="Genomic_DNA"/>
</dbReference>
<dbReference type="KEGG" id="ilo:IL1623"/>
<dbReference type="RefSeq" id="WP_011234862.1">
    <property type="nucleotide sequence ID" value="NC_006512.1"/>
</dbReference>
<keyword evidence="1" id="KW-0175">Coiled coil</keyword>
<proteinExistence type="predicted"/>
<name>Q5R0V4_IDILO</name>
<dbReference type="Proteomes" id="UP000001171">
    <property type="component" value="Chromosome"/>
</dbReference>
<evidence type="ECO:0000256" key="1">
    <source>
        <dbReference type="SAM" id="Coils"/>
    </source>
</evidence>
<dbReference type="GeneID" id="41336799"/>
<evidence type="ECO:0000313" key="3">
    <source>
        <dbReference type="EMBL" id="AAV82458.1"/>
    </source>
</evidence>
<accession>Q5R0V4</accession>
<evidence type="ECO:0000256" key="2">
    <source>
        <dbReference type="SAM" id="Phobius"/>
    </source>
</evidence>
<sequence length="405" mass="46833">MSSFERLEEIKTEKYYRKLQKKDVDGRIANNNRYLINQEDQLGFDSIDGEINLKFRERRFVAEIIITAKELTSDSLSVVSKLAGEPQYKKYEVNESKAGIFCDIFSSCDEIQIRLKDETLIESITIYYYEESDFSGILSDISDIREVISEINNKKEKHNELIKDNDILLRQIEELETHVAEVRGEVKTFEIERERAEERFNKLLDQTQTKNEIIQKQNAELSRLDKSVKGKNLELKSLNREIGNYNDTVKGYRSHSRNINYFYYFAIIVCLILLWCSVDVIIEQALSFSGKEFDDLDDALNFLVAKFPVTAAMVTVSFVLLSLAKYCINIINNINNQSLELTKFSVLAKHVVDQTNDEASKDFSVEEINKQKAMVIGELMAEKWKSEFSLQTSKKAQKDDSSPET</sequence>
<reference evidence="3 4" key="1">
    <citation type="journal article" date="2004" name="Proc. Natl. Acad. Sci. U.S.A.">
        <title>Genome sequence of the deep-sea gamma-proteobacterium Idiomarina loihiensis reveals amino acid fermentation as a source of carbon and energy.</title>
        <authorList>
            <person name="Hou S."/>
            <person name="Saw J.H."/>
            <person name="Lee K.S."/>
            <person name="Freitas T.A."/>
            <person name="Belisle C."/>
            <person name="Kawarabayasi Y."/>
            <person name="Donachie S.P."/>
            <person name="Pikina A."/>
            <person name="Galperin M.Y."/>
            <person name="Koonin E.V."/>
            <person name="Makarova K.S."/>
            <person name="Omelchenko M.V."/>
            <person name="Sorokin A."/>
            <person name="Wolf Y.I."/>
            <person name="Li Q.X."/>
            <person name="Keum Y.S."/>
            <person name="Campbell S."/>
            <person name="Denery J."/>
            <person name="Aizawa S."/>
            <person name="Shibata S."/>
            <person name="Malahoff A."/>
            <person name="Alam M."/>
        </authorList>
    </citation>
    <scope>NUCLEOTIDE SEQUENCE [LARGE SCALE GENOMIC DNA]</scope>
    <source>
        <strain evidence="4">ATCC BAA-735 / DSM 15497 / L2-TR</strain>
    </source>
</reference>
<feature type="transmembrane region" description="Helical" evidence="2">
    <location>
        <begin position="302"/>
        <end position="324"/>
    </location>
</feature>
<keyword evidence="2" id="KW-1133">Transmembrane helix</keyword>
<evidence type="ECO:0000313" key="4">
    <source>
        <dbReference type="Proteomes" id="UP000001171"/>
    </source>
</evidence>
<keyword evidence="2" id="KW-0812">Transmembrane</keyword>